<proteinExistence type="predicted"/>
<name>A0AA36M507_CYLNA</name>
<dbReference type="PRINTS" id="PR00401">
    <property type="entry name" value="SH2DOMAIN"/>
</dbReference>
<dbReference type="SMART" id="SM00252">
    <property type="entry name" value="SH2"/>
    <property type="match status" value="1"/>
</dbReference>
<accession>A0AA36M507</accession>
<evidence type="ECO:0000313" key="3">
    <source>
        <dbReference type="EMBL" id="CAJ0599179.1"/>
    </source>
</evidence>
<dbReference type="InterPro" id="IPR036860">
    <property type="entry name" value="SH2_dom_sf"/>
</dbReference>
<evidence type="ECO:0000259" key="2">
    <source>
        <dbReference type="PROSITE" id="PS50001"/>
    </source>
</evidence>
<dbReference type="InterPro" id="IPR035849">
    <property type="entry name" value="Fes/Fps/Fer_SH2"/>
</dbReference>
<sequence>MTTAITGALLNPPLQTNPVSKNLEEQPWYHGLRPRRDILCLLRTPGDWLVRSTDSRDIPEIIISIRVKGRRKEHSHLTLRYENHKWVLSAYRKKKAPQFDTVVDLVEYYTKHELPGHIVMKTPIYRPKWLIKHDVVKFDMLKDSIGAGHFCKVYRGTYEREKNVLIPVA</sequence>
<feature type="non-terminal residue" evidence="3">
    <location>
        <position position="1"/>
    </location>
</feature>
<keyword evidence="1" id="KW-0727">SH2 domain</keyword>
<dbReference type="SUPFAM" id="SSF55550">
    <property type="entry name" value="SH2 domain"/>
    <property type="match status" value="1"/>
</dbReference>
<dbReference type="Proteomes" id="UP001176961">
    <property type="component" value="Unassembled WGS sequence"/>
</dbReference>
<dbReference type="AlphaFoldDB" id="A0AA36M507"/>
<dbReference type="PROSITE" id="PS50001">
    <property type="entry name" value="SH2"/>
    <property type="match status" value="1"/>
</dbReference>
<dbReference type="InterPro" id="IPR000980">
    <property type="entry name" value="SH2"/>
</dbReference>
<dbReference type="EMBL" id="CATQJL010000223">
    <property type="protein sequence ID" value="CAJ0599179.1"/>
    <property type="molecule type" value="Genomic_DNA"/>
</dbReference>
<comment type="caution">
    <text evidence="3">The sequence shown here is derived from an EMBL/GenBank/DDBJ whole genome shotgun (WGS) entry which is preliminary data.</text>
</comment>
<gene>
    <name evidence="3" type="ORF">CYNAS_LOCUS11162</name>
</gene>
<reference evidence="3" key="1">
    <citation type="submission" date="2023-07" db="EMBL/GenBank/DDBJ databases">
        <authorList>
            <consortium name="CYATHOMIX"/>
        </authorList>
    </citation>
    <scope>NUCLEOTIDE SEQUENCE</scope>
    <source>
        <strain evidence="3">N/A</strain>
    </source>
</reference>
<organism evidence="3 4">
    <name type="scientific">Cylicocyclus nassatus</name>
    <name type="common">Nematode worm</name>
    <dbReference type="NCBI Taxonomy" id="53992"/>
    <lineage>
        <taxon>Eukaryota</taxon>
        <taxon>Metazoa</taxon>
        <taxon>Ecdysozoa</taxon>
        <taxon>Nematoda</taxon>
        <taxon>Chromadorea</taxon>
        <taxon>Rhabditida</taxon>
        <taxon>Rhabditina</taxon>
        <taxon>Rhabditomorpha</taxon>
        <taxon>Strongyloidea</taxon>
        <taxon>Strongylidae</taxon>
        <taxon>Cylicocyclus</taxon>
    </lineage>
</organism>
<feature type="domain" description="SH2" evidence="2">
    <location>
        <begin position="28"/>
        <end position="124"/>
    </location>
</feature>
<dbReference type="Pfam" id="PF00017">
    <property type="entry name" value="SH2"/>
    <property type="match status" value="1"/>
</dbReference>
<keyword evidence="4" id="KW-1185">Reference proteome</keyword>
<dbReference type="CDD" id="cd10361">
    <property type="entry name" value="SH2_Fps_family"/>
    <property type="match status" value="1"/>
</dbReference>
<dbReference type="Gene3D" id="3.30.505.10">
    <property type="entry name" value="SH2 domain"/>
    <property type="match status" value="1"/>
</dbReference>
<evidence type="ECO:0000256" key="1">
    <source>
        <dbReference type="PROSITE-ProRule" id="PRU00191"/>
    </source>
</evidence>
<evidence type="ECO:0000313" key="4">
    <source>
        <dbReference type="Proteomes" id="UP001176961"/>
    </source>
</evidence>
<protein>
    <recommendedName>
        <fullName evidence="2">SH2 domain-containing protein</fullName>
    </recommendedName>
</protein>